<dbReference type="PANTHER" id="PTHR23132">
    <property type="entry name" value="D-ALANINE--D-ALANINE LIGASE"/>
    <property type="match status" value="1"/>
</dbReference>
<evidence type="ECO:0000256" key="10">
    <source>
        <dbReference type="ARBA" id="ARBA00022984"/>
    </source>
</evidence>
<dbReference type="PANTHER" id="PTHR23132:SF23">
    <property type="entry name" value="D-ALANINE--D-ALANINE LIGASE B"/>
    <property type="match status" value="1"/>
</dbReference>
<evidence type="ECO:0000313" key="18">
    <source>
        <dbReference type="EMBL" id="BAI80080.1"/>
    </source>
</evidence>
<comment type="cofactor">
    <cofactor evidence="15">
        <name>Mg(2+)</name>
        <dbReference type="ChEBI" id="CHEBI:18420"/>
    </cofactor>
    <cofactor evidence="15">
        <name>Mn(2+)</name>
        <dbReference type="ChEBI" id="CHEBI:29035"/>
    </cofactor>
    <text evidence="15">Binds 2 magnesium or manganese ions per subunit.</text>
</comment>
<dbReference type="UniPathway" id="UPA00219"/>
<comment type="pathway">
    <text evidence="13">Cell wall biogenesis; peptidoglycan biosynthesis.</text>
</comment>
<dbReference type="InterPro" id="IPR013815">
    <property type="entry name" value="ATP_grasp_subdomain_1"/>
</dbReference>
<dbReference type="GO" id="GO:0046872">
    <property type="term" value="F:metal ion binding"/>
    <property type="evidence" value="ECO:0007669"/>
    <property type="project" value="UniProtKB-KW"/>
</dbReference>
<dbReference type="InterPro" id="IPR011127">
    <property type="entry name" value="Dala_Dala_lig_N"/>
</dbReference>
<evidence type="ECO:0000256" key="13">
    <source>
        <dbReference type="HAMAP-Rule" id="MF_00047"/>
    </source>
</evidence>
<dbReference type="GO" id="GO:0008360">
    <property type="term" value="P:regulation of cell shape"/>
    <property type="evidence" value="ECO:0007669"/>
    <property type="project" value="UniProtKB-KW"/>
</dbReference>
<comment type="function">
    <text evidence="13">Cell wall formation.</text>
</comment>
<comment type="catalytic activity">
    <reaction evidence="12 13">
        <text>2 D-alanine + ATP = D-alanyl-D-alanine + ADP + phosphate + H(+)</text>
        <dbReference type="Rhea" id="RHEA:11224"/>
        <dbReference type="ChEBI" id="CHEBI:15378"/>
        <dbReference type="ChEBI" id="CHEBI:30616"/>
        <dbReference type="ChEBI" id="CHEBI:43474"/>
        <dbReference type="ChEBI" id="CHEBI:57416"/>
        <dbReference type="ChEBI" id="CHEBI:57822"/>
        <dbReference type="ChEBI" id="CHEBI:456216"/>
        <dbReference type="EC" id="6.3.2.4"/>
    </reaction>
</comment>
<feature type="binding site" evidence="15">
    <location>
        <position position="258"/>
    </location>
    <ligand>
        <name>Mg(2+)</name>
        <dbReference type="ChEBI" id="CHEBI:18420"/>
        <label>2</label>
    </ligand>
</feature>
<keyword evidence="10 13" id="KW-0573">Peptidoglycan synthesis</keyword>
<evidence type="ECO:0000256" key="3">
    <source>
        <dbReference type="ARBA" id="ARBA00010871"/>
    </source>
</evidence>
<dbReference type="Gene3D" id="3.40.50.20">
    <property type="match status" value="1"/>
</dbReference>
<organism evidence="18 19">
    <name type="scientific">Deferribacter desulfuricans (strain DSM 14783 / JCM 11476 / NBRC 101012 / SSM1)</name>
    <dbReference type="NCBI Taxonomy" id="639282"/>
    <lineage>
        <taxon>Bacteria</taxon>
        <taxon>Pseudomonadati</taxon>
        <taxon>Deferribacterota</taxon>
        <taxon>Deferribacteres</taxon>
        <taxon>Deferribacterales</taxon>
        <taxon>Deferribacteraceae</taxon>
        <taxon>Deferribacter</taxon>
    </lineage>
</organism>
<feature type="domain" description="ATP-grasp" evidence="17">
    <location>
        <begin position="101"/>
        <end position="289"/>
    </location>
</feature>
<comment type="cofactor">
    <cofactor evidence="1">
        <name>Mn(2+)</name>
        <dbReference type="ChEBI" id="CHEBI:29035"/>
    </cofactor>
</comment>
<dbReference type="PROSITE" id="PS50975">
    <property type="entry name" value="ATP_GRASP"/>
    <property type="match status" value="1"/>
</dbReference>
<dbReference type="Gene3D" id="3.30.470.20">
    <property type="entry name" value="ATP-grasp fold, B domain"/>
    <property type="match status" value="1"/>
</dbReference>
<evidence type="ECO:0000256" key="16">
    <source>
        <dbReference type="PROSITE-ProRule" id="PRU00409"/>
    </source>
</evidence>
<keyword evidence="9 13" id="KW-0133">Cell shape</keyword>
<dbReference type="SUPFAM" id="SSF56059">
    <property type="entry name" value="Glutathione synthetase ATP-binding domain-like"/>
    <property type="match status" value="1"/>
</dbReference>
<keyword evidence="19" id="KW-1185">Reference proteome</keyword>
<name>D3PBV7_DEFDS</name>
<dbReference type="OrthoDB" id="9813261at2"/>
<dbReference type="InterPro" id="IPR011761">
    <property type="entry name" value="ATP-grasp"/>
</dbReference>
<feature type="active site" evidence="14">
    <location>
        <position position="137"/>
    </location>
</feature>
<dbReference type="GO" id="GO:0005524">
    <property type="term" value="F:ATP binding"/>
    <property type="evidence" value="ECO:0007669"/>
    <property type="project" value="UniProtKB-UniRule"/>
</dbReference>
<accession>D3PBV7</accession>
<dbReference type="RefSeq" id="WP_013007328.1">
    <property type="nucleotide sequence ID" value="NC_013939.1"/>
</dbReference>
<dbReference type="InterPro" id="IPR005905">
    <property type="entry name" value="D_ala_D_ala"/>
</dbReference>
<evidence type="ECO:0000259" key="17">
    <source>
        <dbReference type="PROSITE" id="PS50975"/>
    </source>
</evidence>
<dbReference type="PROSITE" id="PS00844">
    <property type="entry name" value="DALA_DALA_LIGASE_2"/>
    <property type="match status" value="1"/>
</dbReference>
<dbReference type="eggNOG" id="COG1181">
    <property type="taxonomic scope" value="Bacteria"/>
</dbReference>
<dbReference type="STRING" id="639282.DEFDS_0598"/>
<evidence type="ECO:0000256" key="1">
    <source>
        <dbReference type="ARBA" id="ARBA00001936"/>
    </source>
</evidence>
<dbReference type="Pfam" id="PF01820">
    <property type="entry name" value="Dala_Dala_lig_N"/>
    <property type="match status" value="1"/>
</dbReference>
<dbReference type="Pfam" id="PF07478">
    <property type="entry name" value="Dala_Dala_lig_C"/>
    <property type="match status" value="1"/>
</dbReference>
<evidence type="ECO:0000256" key="7">
    <source>
        <dbReference type="ARBA" id="ARBA00022741"/>
    </source>
</evidence>
<evidence type="ECO:0000256" key="4">
    <source>
        <dbReference type="ARBA" id="ARBA00012216"/>
    </source>
</evidence>
<feature type="binding site" evidence="15">
    <location>
        <position position="256"/>
    </location>
    <ligand>
        <name>Mg(2+)</name>
        <dbReference type="ChEBI" id="CHEBI:18420"/>
        <label>1</label>
    </ligand>
</feature>
<dbReference type="InterPro" id="IPR011095">
    <property type="entry name" value="Dala_Dala_lig_C"/>
</dbReference>
<keyword evidence="8 16" id="KW-0067">ATP-binding</keyword>
<evidence type="ECO:0000256" key="6">
    <source>
        <dbReference type="ARBA" id="ARBA00022598"/>
    </source>
</evidence>
<dbReference type="Proteomes" id="UP000001520">
    <property type="component" value="Chromosome"/>
</dbReference>
<feature type="binding site" evidence="15">
    <location>
        <position position="244"/>
    </location>
    <ligand>
        <name>Mg(2+)</name>
        <dbReference type="ChEBI" id="CHEBI:18420"/>
        <label>1</label>
    </ligand>
</feature>
<dbReference type="AlphaFoldDB" id="D3PBV7"/>
<dbReference type="GO" id="GO:0008716">
    <property type="term" value="F:D-alanine-D-alanine ligase activity"/>
    <property type="evidence" value="ECO:0007669"/>
    <property type="project" value="UniProtKB-UniRule"/>
</dbReference>
<dbReference type="EC" id="6.3.2.4" evidence="4 13"/>
<dbReference type="InterPro" id="IPR016185">
    <property type="entry name" value="PreATP-grasp_dom_sf"/>
</dbReference>
<evidence type="ECO:0000313" key="19">
    <source>
        <dbReference type="Proteomes" id="UP000001520"/>
    </source>
</evidence>
<evidence type="ECO:0000256" key="15">
    <source>
        <dbReference type="PIRSR" id="PIRSR039102-3"/>
    </source>
</evidence>
<keyword evidence="7 16" id="KW-0547">Nucleotide-binding</keyword>
<reference evidence="18 19" key="1">
    <citation type="journal article" date="2010" name="DNA Res.">
        <title>Bacterial lifestyle in a deep-sea hydrothermal vent chimney revealed by the genome sequence of the thermophilic bacterium Deferribacter desulfuricans SSM1.</title>
        <authorList>
            <person name="Takaki Y."/>
            <person name="Shimamura S."/>
            <person name="Nakagawa S."/>
            <person name="Fukuhara Y."/>
            <person name="Horikawa H."/>
            <person name="Ankai A."/>
            <person name="Harada T."/>
            <person name="Hosoyama A."/>
            <person name="Oguchi A."/>
            <person name="Fukui S."/>
            <person name="Fujita N."/>
            <person name="Takami H."/>
            <person name="Takai K."/>
        </authorList>
    </citation>
    <scope>NUCLEOTIDE SEQUENCE [LARGE SCALE GENOMIC DNA]</scope>
    <source>
        <strain evidence="19">DSM 14783 / JCM 11476 / NBRC 101012 / SSM1</strain>
    </source>
</reference>
<evidence type="ECO:0000256" key="9">
    <source>
        <dbReference type="ARBA" id="ARBA00022960"/>
    </source>
</evidence>
<proteinExistence type="inferred from homology"/>
<comment type="similarity">
    <text evidence="3 13">Belongs to the D-alanine--D-alanine ligase family.</text>
</comment>
<keyword evidence="6 13" id="KW-0436">Ligase</keyword>
<dbReference type="HAMAP" id="MF_00047">
    <property type="entry name" value="Dala_Dala_lig"/>
    <property type="match status" value="1"/>
</dbReference>
<keyword evidence="5 13" id="KW-0963">Cytoplasm</keyword>
<dbReference type="NCBIfam" id="NF002378">
    <property type="entry name" value="PRK01372.1"/>
    <property type="match status" value="1"/>
</dbReference>
<dbReference type="KEGG" id="ddf:DEFDS_0598"/>
<dbReference type="HOGENOM" id="CLU_039268_1_1_0"/>
<feature type="binding site" evidence="15">
    <location>
        <position position="256"/>
    </location>
    <ligand>
        <name>Mg(2+)</name>
        <dbReference type="ChEBI" id="CHEBI:18420"/>
        <label>2</label>
    </ligand>
</feature>
<keyword evidence="15" id="KW-0479">Metal-binding</keyword>
<dbReference type="Gene3D" id="3.30.1490.20">
    <property type="entry name" value="ATP-grasp fold, A domain"/>
    <property type="match status" value="1"/>
</dbReference>
<dbReference type="PROSITE" id="PS00843">
    <property type="entry name" value="DALA_DALA_LIGASE_1"/>
    <property type="match status" value="1"/>
</dbReference>
<dbReference type="EMBL" id="AP011529">
    <property type="protein sequence ID" value="BAI80080.1"/>
    <property type="molecule type" value="Genomic_DNA"/>
</dbReference>
<dbReference type="GO" id="GO:0009252">
    <property type="term" value="P:peptidoglycan biosynthetic process"/>
    <property type="evidence" value="ECO:0007669"/>
    <property type="project" value="UniProtKB-UniRule"/>
</dbReference>
<dbReference type="InterPro" id="IPR000291">
    <property type="entry name" value="D-Ala_lig_Van_CS"/>
</dbReference>
<keyword evidence="11 13" id="KW-0961">Cell wall biogenesis/degradation</keyword>
<dbReference type="SUPFAM" id="SSF52440">
    <property type="entry name" value="PreATP-grasp domain"/>
    <property type="match status" value="1"/>
</dbReference>
<feature type="active site" evidence="14">
    <location>
        <position position="267"/>
    </location>
</feature>
<evidence type="ECO:0000256" key="2">
    <source>
        <dbReference type="ARBA" id="ARBA00004496"/>
    </source>
</evidence>
<evidence type="ECO:0000256" key="12">
    <source>
        <dbReference type="ARBA" id="ARBA00047614"/>
    </source>
</evidence>
<dbReference type="GO" id="GO:0071555">
    <property type="term" value="P:cell wall organization"/>
    <property type="evidence" value="ECO:0007669"/>
    <property type="project" value="UniProtKB-KW"/>
</dbReference>
<protein>
    <recommendedName>
        <fullName evidence="4 13">D-alanine--D-alanine ligase</fullName>
        <ecNumber evidence="4 13">6.3.2.4</ecNumber>
    </recommendedName>
    <alternativeName>
        <fullName evidence="13">D-Ala-D-Ala ligase</fullName>
    </alternativeName>
    <alternativeName>
        <fullName evidence="13">D-alanylalanine synthetase</fullName>
    </alternativeName>
</protein>
<sequence length="291" mass="32355">MYRKIAVLCGGLSSEREVSLKTGEAVKQALDNLGYDAFLIDVDNNVDKKIRETQPDYCFIALHGKYGEDGSIQGLLEVLGIPYNGAGVAASAIAYDKHLTKVLVQSVGIKTPDYYLCENDKDIRFLPAVVKPAREGSTIGISIVKSKDEFSKAFSEAKKYDSRVLIERFIEGKELTVGIINNEVLPTIYIKPIKGFYDYESKYTKGMTEYIFETGLNVDETDKLNNISLKVADLIGCSSLCRIDYIYDGKEFFLLEVNTIPGMTETSLLPKAAKKAGYDFEKLIDKIIKGD</sequence>
<evidence type="ECO:0000256" key="8">
    <source>
        <dbReference type="ARBA" id="ARBA00022840"/>
    </source>
</evidence>
<feature type="active site" evidence="14">
    <location>
        <position position="15"/>
    </location>
</feature>
<dbReference type="NCBIfam" id="TIGR01205">
    <property type="entry name" value="D_ala_D_alaTIGR"/>
    <property type="match status" value="1"/>
</dbReference>
<dbReference type="PIRSF" id="PIRSF039102">
    <property type="entry name" value="Ddl/VanB"/>
    <property type="match status" value="1"/>
</dbReference>
<gene>
    <name evidence="18" type="primary">ddlA</name>
    <name evidence="13" type="synonym">ddl</name>
    <name evidence="18" type="ordered locus">DEFDS_0598</name>
</gene>
<dbReference type="GO" id="GO:0005737">
    <property type="term" value="C:cytoplasm"/>
    <property type="evidence" value="ECO:0007669"/>
    <property type="project" value="UniProtKB-SubCell"/>
</dbReference>
<evidence type="ECO:0000256" key="14">
    <source>
        <dbReference type="PIRSR" id="PIRSR039102-1"/>
    </source>
</evidence>
<comment type="subcellular location">
    <subcellularLocation>
        <location evidence="2 13">Cytoplasm</location>
    </subcellularLocation>
</comment>
<evidence type="ECO:0000256" key="11">
    <source>
        <dbReference type="ARBA" id="ARBA00023316"/>
    </source>
</evidence>
<keyword evidence="15" id="KW-0464">Manganese</keyword>
<evidence type="ECO:0000256" key="5">
    <source>
        <dbReference type="ARBA" id="ARBA00022490"/>
    </source>
</evidence>
<keyword evidence="15" id="KW-0460">Magnesium</keyword>